<proteinExistence type="predicted"/>
<sequence length="61" mass="7292">MEQVLASHLKKRVLEKKHKEAMKAKDTVKREYYRSELVKFYVQHGSRNFTASRSFLTSVFK</sequence>
<keyword evidence="2" id="KW-1185">Reference proteome</keyword>
<evidence type="ECO:0000313" key="1">
    <source>
        <dbReference type="EMBL" id="KAB8126077.1"/>
    </source>
</evidence>
<comment type="caution">
    <text evidence="1">The sequence shown here is derived from an EMBL/GenBank/DDBJ whole genome shotgun (WGS) entry which is preliminary data.</text>
</comment>
<dbReference type="AlphaFoldDB" id="A0A7C8KVR3"/>
<accession>A0A7C8KVR3</accession>
<name>A0A7C8KVR3_9BACI</name>
<dbReference type="EMBL" id="WEID01000117">
    <property type="protein sequence ID" value="KAB8126077.1"/>
    <property type="molecule type" value="Genomic_DNA"/>
</dbReference>
<evidence type="ECO:0000313" key="2">
    <source>
        <dbReference type="Proteomes" id="UP000480246"/>
    </source>
</evidence>
<reference evidence="1 2" key="1">
    <citation type="submission" date="2019-10" db="EMBL/GenBank/DDBJ databases">
        <title>Gracilibacillus sp. nov. isolated from rice seeds.</title>
        <authorList>
            <person name="He S."/>
        </authorList>
    </citation>
    <scope>NUCLEOTIDE SEQUENCE [LARGE SCALE GENOMIC DNA]</scope>
    <source>
        <strain evidence="1 2">TD8</strain>
    </source>
</reference>
<protein>
    <submittedName>
        <fullName evidence="1">Uncharacterized protein</fullName>
    </submittedName>
</protein>
<dbReference type="RefSeq" id="WP_153406802.1">
    <property type="nucleotide sequence ID" value="NZ_ML762453.1"/>
</dbReference>
<dbReference type="Proteomes" id="UP000480246">
    <property type="component" value="Unassembled WGS sequence"/>
</dbReference>
<organism evidence="1 2">
    <name type="scientific">Gracilibacillus oryzae</name>
    <dbReference type="NCBI Taxonomy" id="1672701"/>
    <lineage>
        <taxon>Bacteria</taxon>
        <taxon>Bacillati</taxon>
        <taxon>Bacillota</taxon>
        <taxon>Bacilli</taxon>
        <taxon>Bacillales</taxon>
        <taxon>Bacillaceae</taxon>
        <taxon>Gracilibacillus</taxon>
    </lineage>
</organism>
<gene>
    <name evidence="1" type="ORF">F9U64_20810</name>
</gene>